<name>A0A543HT58_9MICO</name>
<keyword evidence="3 6" id="KW-0812">Transmembrane</keyword>
<dbReference type="Proteomes" id="UP000318331">
    <property type="component" value="Unassembled WGS sequence"/>
</dbReference>
<feature type="transmembrane region" description="Helical" evidence="6">
    <location>
        <begin position="37"/>
        <end position="54"/>
    </location>
</feature>
<sequence length="329" mass="35277">MNRGYAYALLSAFLFGLNGSVAKVVLAAGITAAQLTFLRVLTTCVIAGLALLFTHRSGFRLTPRHAVGMLALGLLGVSGLQFFYATAITMLPVGITLLIEYTSVLMVALIAFFAFREAVRPRLWLALGLVLAGLAVVSHIWASQLSSSGVAFAFGAALCYTAYFLVGERAVGATSPLVVSFWSMLAATIFWAFFSGWWQLDLTALGAPVSLSDNLAQLNPPLWLPLLWTLTMGSFAPFYLSFLALKHLPATAAGIVGTSEVIFAFIVAWLWLNETLDVVQILGVIVVMLGIGVAQTARQDHALDLSLATQELSLGALRDPELPPQVSRR</sequence>
<comment type="similarity">
    <text evidence="2">Belongs to the EamA transporter family.</text>
</comment>
<evidence type="ECO:0000256" key="6">
    <source>
        <dbReference type="SAM" id="Phobius"/>
    </source>
</evidence>
<protein>
    <submittedName>
        <fullName evidence="8">Threonine/homoserine efflux transporter RhtA</fullName>
    </submittedName>
</protein>
<evidence type="ECO:0000259" key="7">
    <source>
        <dbReference type="Pfam" id="PF00892"/>
    </source>
</evidence>
<feature type="transmembrane region" description="Helical" evidence="6">
    <location>
        <begin position="252"/>
        <end position="272"/>
    </location>
</feature>
<feature type="transmembrane region" description="Helical" evidence="6">
    <location>
        <begin position="178"/>
        <end position="200"/>
    </location>
</feature>
<dbReference type="InterPro" id="IPR000620">
    <property type="entry name" value="EamA_dom"/>
</dbReference>
<evidence type="ECO:0000256" key="3">
    <source>
        <dbReference type="ARBA" id="ARBA00022692"/>
    </source>
</evidence>
<gene>
    <name evidence="8" type="ORF">FB466_2403</name>
</gene>
<evidence type="ECO:0000256" key="5">
    <source>
        <dbReference type="ARBA" id="ARBA00023136"/>
    </source>
</evidence>
<feature type="transmembrane region" description="Helical" evidence="6">
    <location>
        <begin position="278"/>
        <end position="297"/>
    </location>
</feature>
<evidence type="ECO:0000256" key="2">
    <source>
        <dbReference type="ARBA" id="ARBA00007362"/>
    </source>
</evidence>
<comment type="caution">
    <text evidence="8">The sequence shown here is derived from an EMBL/GenBank/DDBJ whole genome shotgun (WGS) entry which is preliminary data.</text>
</comment>
<dbReference type="Pfam" id="PF00892">
    <property type="entry name" value="EamA"/>
    <property type="match status" value="2"/>
</dbReference>
<feature type="transmembrane region" description="Helical" evidence="6">
    <location>
        <begin position="220"/>
        <end position="240"/>
    </location>
</feature>
<keyword evidence="9" id="KW-1185">Reference proteome</keyword>
<comment type="subcellular location">
    <subcellularLocation>
        <location evidence="1">Membrane</location>
        <topology evidence="1">Multi-pass membrane protein</topology>
    </subcellularLocation>
</comment>
<evidence type="ECO:0000313" key="8">
    <source>
        <dbReference type="EMBL" id="TQM61449.1"/>
    </source>
</evidence>
<dbReference type="PANTHER" id="PTHR32322">
    <property type="entry name" value="INNER MEMBRANE TRANSPORTER"/>
    <property type="match status" value="1"/>
</dbReference>
<proteinExistence type="inferred from homology"/>
<feature type="domain" description="EamA" evidence="7">
    <location>
        <begin position="3"/>
        <end position="138"/>
    </location>
</feature>
<accession>A0A543HT58</accession>
<keyword evidence="4 6" id="KW-1133">Transmembrane helix</keyword>
<feature type="transmembrane region" description="Helical" evidence="6">
    <location>
        <begin position="148"/>
        <end position="166"/>
    </location>
</feature>
<dbReference type="RefSeq" id="WP_141918559.1">
    <property type="nucleotide sequence ID" value="NZ_BAAAYS010000006.1"/>
</dbReference>
<dbReference type="PANTHER" id="PTHR32322:SF2">
    <property type="entry name" value="EAMA DOMAIN-CONTAINING PROTEIN"/>
    <property type="match status" value="1"/>
</dbReference>
<evidence type="ECO:0000256" key="4">
    <source>
        <dbReference type="ARBA" id="ARBA00022989"/>
    </source>
</evidence>
<feature type="transmembrane region" description="Helical" evidence="6">
    <location>
        <begin position="66"/>
        <end position="84"/>
    </location>
</feature>
<dbReference type="GO" id="GO:0016020">
    <property type="term" value="C:membrane"/>
    <property type="evidence" value="ECO:0007669"/>
    <property type="project" value="UniProtKB-SubCell"/>
</dbReference>
<feature type="transmembrane region" description="Helical" evidence="6">
    <location>
        <begin position="122"/>
        <end position="142"/>
    </location>
</feature>
<dbReference type="OrthoDB" id="154915at2"/>
<dbReference type="InterPro" id="IPR050638">
    <property type="entry name" value="AA-Vitamin_Transporters"/>
</dbReference>
<feature type="transmembrane region" description="Helical" evidence="6">
    <location>
        <begin position="90"/>
        <end position="115"/>
    </location>
</feature>
<dbReference type="InterPro" id="IPR037185">
    <property type="entry name" value="EmrE-like"/>
</dbReference>
<organism evidence="8 9">
    <name type="scientific">Klugiella xanthotipulae</name>
    <dbReference type="NCBI Taxonomy" id="244735"/>
    <lineage>
        <taxon>Bacteria</taxon>
        <taxon>Bacillati</taxon>
        <taxon>Actinomycetota</taxon>
        <taxon>Actinomycetes</taxon>
        <taxon>Micrococcales</taxon>
        <taxon>Microbacteriaceae</taxon>
        <taxon>Klugiella</taxon>
    </lineage>
</organism>
<reference evidence="8 9" key="1">
    <citation type="submission" date="2019-06" db="EMBL/GenBank/DDBJ databases">
        <title>Sequencing the genomes of 1000 actinobacteria strains.</title>
        <authorList>
            <person name="Klenk H.-P."/>
        </authorList>
    </citation>
    <scope>NUCLEOTIDE SEQUENCE [LARGE SCALE GENOMIC DNA]</scope>
    <source>
        <strain evidence="8 9">DSM 18031</strain>
    </source>
</reference>
<evidence type="ECO:0000313" key="9">
    <source>
        <dbReference type="Proteomes" id="UP000318331"/>
    </source>
</evidence>
<dbReference type="SUPFAM" id="SSF103481">
    <property type="entry name" value="Multidrug resistance efflux transporter EmrE"/>
    <property type="match status" value="2"/>
</dbReference>
<dbReference type="EMBL" id="VFPN01000003">
    <property type="protein sequence ID" value="TQM61449.1"/>
    <property type="molecule type" value="Genomic_DNA"/>
</dbReference>
<keyword evidence="5 6" id="KW-0472">Membrane</keyword>
<feature type="domain" description="EamA" evidence="7">
    <location>
        <begin position="148"/>
        <end position="292"/>
    </location>
</feature>
<dbReference type="AlphaFoldDB" id="A0A543HT58"/>
<evidence type="ECO:0000256" key="1">
    <source>
        <dbReference type="ARBA" id="ARBA00004141"/>
    </source>
</evidence>